<evidence type="ECO:0000256" key="1">
    <source>
        <dbReference type="ARBA" id="ARBA00023015"/>
    </source>
</evidence>
<name>A0ABV1WUI0_9ACTN</name>
<reference evidence="5 6" key="1">
    <citation type="submission" date="2024-06" db="EMBL/GenBank/DDBJ databases">
        <title>The Natural Products Discovery Center: Release of the First 8490 Sequenced Strains for Exploring Actinobacteria Biosynthetic Diversity.</title>
        <authorList>
            <person name="Kalkreuter E."/>
            <person name="Kautsar S.A."/>
            <person name="Yang D."/>
            <person name="Bader C.D."/>
            <person name="Teijaro C.N."/>
            <person name="Fluegel L."/>
            <person name="Davis C.M."/>
            <person name="Simpson J.R."/>
            <person name="Lauterbach L."/>
            <person name="Steele A.D."/>
            <person name="Gui C."/>
            <person name="Meng S."/>
            <person name="Li G."/>
            <person name="Viehrig K."/>
            <person name="Ye F."/>
            <person name="Su P."/>
            <person name="Kiefer A.F."/>
            <person name="Nichols A."/>
            <person name="Cepeda A.J."/>
            <person name="Yan W."/>
            <person name="Fan B."/>
            <person name="Jiang Y."/>
            <person name="Adhikari A."/>
            <person name="Zheng C.-J."/>
            <person name="Schuster L."/>
            <person name="Cowan T.M."/>
            <person name="Smanski M.J."/>
            <person name="Chevrette M.G."/>
            <person name="De Carvalho L.P.S."/>
            <person name="Shen B."/>
        </authorList>
    </citation>
    <scope>NUCLEOTIDE SEQUENCE [LARGE SCALE GENOMIC DNA]</scope>
    <source>
        <strain evidence="5 6">NPDC000234</strain>
    </source>
</reference>
<dbReference type="InterPro" id="IPR028082">
    <property type="entry name" value="Peripla_BP_I"/>
</dbReference>
<dbReference type="RefSeq" id="WP_350780430.1">
    <property type="nucleotide sequence ID" value="NZ_JBEPEK010000073.1"/>
</dbReference>
<dbReference type="PANTHER" id="PTHR30146:SF109">
    <property type="entry name" value="HTH-TYPE TRANSCRIPTIONAL REGULATOR GALS"/>
    <property type="match status" value="1"/>
</dbReference>
<feature type="non-terminal residue" evidence="5">
    <location>
        <position position="1"/>
    </location>
</feature>
<evidence type="ECO:0000256" key="3">
    <source>
        <dbReference type="ARBA" id="ARBA00023163"/>
    </source>
</evidence>
<keyword evidence="2" id="KW-0238">DNA-binding</keyword>
<dbReference type="PANTHER" id="PTHR30146">
    <property type="entry name" value="LACI-RELATED TRANSCRIPTIONAL REPRESSOR"/>
    <property type="match status" value="1"/>
</dbReference>
<dbReference type="Gene3D" id="3.40.50.2300">
    <property type="match status" value="1"/>
</dbReference>
<feature type="domain" description="Transcriptional regulator LacI/GalR-like sensor" evidence="4">
    <location>
        <begin position="5"/>
        <end position="98"/>
    </location>
</feature>
<evidence type="ECO:0000313" key="5">
    <source>
        <dbReference type="EMBL" id="MER7180412.1"/>
    </source>
</evidence>
<keyword evidence="1" id="KW-0805">Transcription regulation</keyword>
<dbReference type="Proteomes" id="UP001474181">
    <property type="component" value="Unassembled WGS sequence"/>
</dbReference>
<protein>
    <submittedName>
        <fullName evidence="5">Substrate-binding domain-containing protein</fullName>
    </submittedName>
</protein>
<keyword evidence="6" id="KW-1185">Reference proteome</keyword>
<dbReference type="InterPro" id="IPR046335">
    <property type="entry name" value="LacI/GalR-like_sensor"/>
</dbReference>
<keyword evidence="3" id="KW-0804">Transcription</keyword>
<dbReference type="Pfam" id="PF13377">
    <property type="entry name" value="Peripla_BP_3"/>
    <property type="match status" value="1"/>
</dbReference>
<evidence type="ECO:0000313" key="6">
    <source>
        <dbReference type="Proteomes" id="UP001474181"/>
    </source>
</evidence>
<sequence length="99" mass="10425">LDLAEPPDAVFCFADAMAEGALAVARERGLSVPGDVAVVGFDDVEAARYTAPALTTVAPDKRELARVAVRALLRRIEGAADREPTVLTVGHRLVVRDSG</sequence>
<proteinExistence type="predicted"/>
<comment type="caution">
    <text evidence="5">The sequence shown here is derived from an EMBL/GenBank/DDBJ whole genome shotgun (WGS) entry which is preliminary data.</text>
</comment>
<dbReference type="SUPFAM" id="SSF53822">
    <property type="entry name" value="Periplasmic binding protein-like I"/>
    <property type="match status" value="1"/>
</dbReference>
<gene>
    <name evidence="5" type="ORF">ABT404_13195</name>
</gene>
<evidence type="ECO:0000256" key="2">
    <source>
        <dbReference type="ARBA" id="ARBA00023125"/>
    </source>
</evidence>
<evidence type="ECO:0000259" key="4">
    <source>
        <dbReference type="Pfam" id="PF13377"/>
    </source>
</evidence>
<dbReference type="EMBL" id="JBEPEK010000073">
    <property type="protein sequence ID" value="MER7180412.1"/>
    <property type="molecule type" value="Genomic_DNA"/>
</dbReference>
<organism evidence="5 6">
    <name type="scientific">Streptomyces hyaluromycini</name>
    <dbReference type="NCBI Taxonomy" id="1377993"/>
    <lineage>
        <taxon>Bacteria</taxon>
        <taxon>Bacillati</taxon>
        <taxon>Actinomycetota</taxon>
        <taxon>Actinomycetes</taxon>
        <taxon>Kitasatosporales</taxon>
        <taxon>Streptomycetaceae</taxon>
        <taxon>Streptomyces</taxon>
    </lineage>
</organism>
<accession>A0ABV1WUI0</accession>